<evidence type="ECO:0000256" key="10">
    <source>
        <dbReference type="ARBA" id="ARBA00022927"/>
    </source>
</evidence>
<dbReference type="InterPro" id="IPR039370">
    <property type="entry name" value="BTF3"/>
</dbReference>
<keyword evidence="7" id="KW-0963">Cytoplasm</keyword>
<keyword evidence="8" id="KW-0645">Protease</keyword>
<dbReference type="GO" id="GO:0019783">
    <property type="term" value="F:ubiquitin-like protein peptidase activity"/>
    <property type="evidence" value="ECO:0007669"/>
    <property type="project" value="UniProtKB-ARBA"/>
</dbReference>
<dbReference type="Gene3D" id="2.20.70.30">
    <property type="entry name" value="Nascent polypeptide-associated complex domain"/>
    <property type="match status" value="1"/>
</dbReference>
<feature type="domain" description="NAC-A/B" evidence="16">
    <location>
        <begin position="253"/>
        <end position="318"/>
    </location>
</feature>
<dbReference type="PROSITE" id="PS50600">
    <property type="entry name" value="ULP_PROTEASE"/>
    <property type="match status" value="1"/>
</dbReference>
<dbReference type="GO" id="GO:0006508">
    <property type="term" value="P:proteolysis"/>
    <property type="evidence" value="ECO:0007669"/>
    <property type="project" value="UniProtKB-KW"/>
</dbReference>
<dbReference type="InterPro" id="IPR002715">
    <property type="entry name" value="Nas_poly-pep-assoc_cplx_dom"/>
</dbReference>
<organism evidence="17 18">
    <name type="scientific">Mortierella isabellina</name>
    <name type="common">Filamentous fungus</name>
    <name type="synonym">Umbelopsis isabellina</name>
    <dbReference type="NCBI Taxonomy" id="91625"/>
    <lineage>
        <taxon>Eukaryota</taxon>
        <taxon>Fungi</taxon>
        <taxon>Fungi incertae sedis</taxon>
        <taxon>Mucoromycota</taxon>
        <taxon>Mucoromycotina</taxon>
        <taxon>Umbelopsidomycetes</taxon>
        <taxon>Umbelopsidales</taxon>
        <taxon>Umbelopsidaceae</taxon>
        <taxon>Umbelopsis</taxon>
    </lineage>
</organism>
<dbReference type="EMBL" id="JAEPQZ010000017">
    <property type="protein sequence ID" value="KAG2172355.1"/>
    <property type="molecule type" value="Genomic_DNA"/>
</dbReference>
<dbReference type="GO" id="GO:0005634">
    <property type="term" value="C:nucleus"/>
    <property type="evidence" value="ECO:0007669"/>
    <property type="project" value="UniProtKB-SubCell"/>
</dbReference>
<dbReference type="Proteomes" id="UP000654370">
    <property type="component" value="Unassembled WGS sequence"/>
</dbReference>
<comment type="subcellular location">
    <subcellularLocation>
        <location evidence="2">Cytoplasm</location>
    </subcellularLocation>
    <subcellularLocation>
        <location evidence="1">Nucleus</location>
    </subcellularLocation>
</comment>
<dbReference type="SMART" id="SM01407">
    <property type="entry name" value="NAC"/>
    <property type="match status" value="1"/>
</dbReference>
<feature type="domain" description="Ubiquitin-like protease family profile" evidence="15">
    <location>
        <begin position="11"/>
        <end position="172"/>
    </location>
</feature>
<evidence type="ECO:0000256" key="1">
    <source>
        <dbReference type="ARBA" id="ARBA00004123"/>
    </source>
</evidence>
<evidence type="ECO:0000256" key="2">
    <source>
        <dbReference type="ARBA" id="ARBA00004496"/>
    </source>
</evidence>
<dbReference type="SUPFAM" id="SSF54001">
    <property type="entry name" value="Cysteine proteinases"/>
    <property type="match status" value="1"/>
</dbReference>
<evidence type="ECO:0000256" key="14">
    <source>
        <dbReference type="RuleBase" id="RU361272"/>
    </source>
</evidence>
<name>A0A8H7U7X4_MORIS</name>
<dbReference type="GO" id="GO:0005737">
    <property type="term" value="C:cytoplasm"/>
    <property type="evidence" value="ECO:0007669"/>
    <property type="project" value="UniProtKB-SubCell"/>
</dbReference>
<sequence>MDKILLQYGDVVLRQSDYATLAEGQWLNDMIIEFHSEYLEREVIPRDAKILLLRPATVHLIAHIQDPSQLHSALPPNLDKSQAIFIPINDGKPNVANSGSHWSLLVFLRSAATFYYYDSLHNSNINSARITARQLTPLLGIRQHPQLVSMWTPQQPNGADCGVCVIAATDFLVDKLLTIRGARINPSQLMQLSSADLAPTHKVRKGLRTMMKELSTFIANMNPEKLAKLQSQVRIGGKGTPRRKVKKITKSAGTDDRKLQATLQKLSVQPIAGIEEVNMFKDDGNVIHFANPKVHAAINSNTYAVYGRAQEKELTELVPGILSQLGPDSLASLRKLAEAYQQAQAQGGAGAEEDDEIPELVENFDKAEVSEVSETTEEKAE</sequence>
<dbReference type="InterPro" id="IPR038187">
    <property type="entry name" value="NAC_A/B_dom_sf"/>
</dbReference>
<dbReference type="FunFam" id="2.20.70.30:FF:000003">
    <property type="entry name" value="Nascent polypeptide-associated complex subunit beta"/>
    <property type="match status" value="1"/>
</dbReference>
<keyword evidence="18" id="KW-1185">Reference proteome</keyword>
<keyword evidence="9" id="KW-0378">Hydrolase</keyword>
<evidence type="ECO:0000256" key="4">
    <source>
        <dbReference type="ARBA" id="ARBA00005296"/>
    </source>
</evidence>
<dbReference type="OrthoDB" id="5065855at2759"/>
<proteinExistence type="inferred from homology"/>
<dbReference type="CDD" id="cd22055">
    <property type="entry name" value="NAC_BTF3"/>
    <property type="match status" value="1"/>
</dbReference>
<reference evidence="17" key="1">
    <citation type="submission" date="2020-12" db="EMBL/GenBank/DDBJ databases">
        <title>Metabolic potential, ecology and presence of endohyphal bacteria is reflected in genomic diversity of Mucoromycotina.</title>
        <authorList>
            <person name="Muszewska A."/>
            <person name="Okrasinska A."/>
            <person name="Steczkiewicz K."/>
            <person name="Drgas O."/>
            <person name="Orlowska M."/>
            <person name="Perlinska-Lenart U."/>
            <person name="Aleksandrzak-Piekarczyk T."/>
            <person name="Szatraj K."/>
            <person name="Zielenkiewicz U."/>
            <person name="Pilsyk S."/>
            <person name="Malc E."/>
            <person name="Mieczkowski P."/>
            <person name="Kruszewska J.S."/>
            <person name="Biernat P."/>
            <person name="Pawlowska J."/>
        </authorList>
    </citation>
    <scope>NUCLEOTIDE SEQUENCE</scope>
    <source>
        <strain evidence="17">WA0000067209</strain>
    </source>
</reference>
<evidence type="ECO:0000259" key="15">
    <source>
        <dbReference type="PROSITE" id="PS50600"/>
    </source>
</evidence>
<evidence type="ECO:0000256" key="11">
    <source>
        <dbReference type="ARBA" id="ARBA00023015"/>
    </source>
</evidence>
<gene>
    <name evidence="17" type="ORF">INT43_004897</name>
</gene>
<dbReference type="Pfam" id="PF02902">
    <property type="entry name" value="Peptidase_C48"/>
    <property type="match status" value="1"/>
</dbReference>
<dbReference type="PROSITE" id="PS51151">
    <property type="entry name" value="NAC_AB"/>
    <property type="match status" value="1"/>
</dbReference>
<protein>
    <recommendedName>
        <fullName evidence="5 14">Nascent polypeptide-associated complex subunit beta</fullName>
    </recommendedName>
</protein>
<evidence type="ECO:0000256" key="13">
    <source>
        <dbReference type="ARBA" id="ARBA00023242"/>
    </source>
</evidence>
<dbReference type="AlphaFoldDB" id="A0A8H7U7X4"/>
<keyword evidence="6" id="KW-0813">Transport</keyword>
<keyword evidence="11 14" id="KW-0805">Transcription regulation</keyword>
<accession>A0A8H7U7X4</accession>
<dbReference type="InterPro" id="IPR038765">
    <property type="entry name" value="Papain-like_cys_pep_sf"/>
</dbReference>
<evidence type="ECO:0000256" key="12">
    <source>
        <dbReference type="ARBA" id="ARBA00023163"/>
    </source>
</evidence>
<comment type="subunit">
    <text evidence="14">Part of the nascent polypeptide-associated complex (NAC).</text>
</comment>
<evidence type="ECO:0000256" key="5">
    <source>
        <dbReference type="ARBA" id="ARBA00022192"/>
    </source>
</evidence>
<comment type="similarity">
    <text evidence="3">Belongs to the peptidase C48 family.</text>
</comment>
<evidence type="ECO:0000256" key="9">
    <source>
        <dbReference type="ARBA" id="ARBA00022801"/>
    </source>
</evidence>
<keyword evidence="10" id="KW-0653">Protein transport</keyword>
<dbReference type="PANTHER" id="PTHR10351">
    <property type="entry name" value="TRANSCRIPTION FACTOR BTF3 FAMILY MEMBER"/>
    <property type="match status" value="1"/>
</dbReference>
<evidence type="ECO:0000256" key="6">
    <source>
        <dbReference type="ARBA" id="ARBA00022448"/>
    </source>
</evidence>
<evidence type="ECO:0000259" key="16">
    <source>
        <dbReference type="PROSITE" id="PS51151"/>
    </source>
</evidence>
<evidence type="ECO:0000256" key="3">
    <source>
        <dbReference type="ARBA" id="ARBA00005234"/>
    </source>
</evidence>
<evidence type="ECO:0000256" key="8">
    <source>
        <dbReference type="ARBA" id="ARBA00022670"/>
    </source>
</evidence>
<dbReference type="GO" id="GO:0015031">
    <property type="term" value="P:protein transport"/>
    <property type="evidence" value="ECO:0007669"/>
    <property type="project" value="UniProtKB-KW"/>
</dbReference>
<dbReference type="Pfam" id="PF01849">
    <property type="entry name" value="NAC"/>
    <property type="match status" value="1"/>
</dbReference>
<dbReference type="GO" id="GO:0008234">
    <property type="term" value="F:cysteine-type peptidase activity"/>
    <property type="evidence" value="ECO:0007669"/>
    <property type="project" value="InterPro"/>
</dbReference>
<evidence type="ECO:0000256" key="7">
    <source>
        <dbReference type="ARBA" id="ARBA00022490"/>
    </source>
</evidence>
<comment type="similarity">
    <text evidence="4 14">Belongs to the NAC-beta family.</text>
</comment>
<keyword evidence="12 14" id="KW-0804">Transcription</keyword>
<evidence type="ECO:0000313" key="17">
    <source>
        <dbReference type="EMBL" id="KAG2172355.1"/>
    </source>
</evidence>
<keyword evidence="13" id="KW-0539">Nucleus</keyword>
<evidence type="ECO:0000313" key="18">
    <source>
        <dbReference type="Proteomes" id="UP000654370"/>
    </source>
</evidence>
<dbReference type="InterPro" id="IPR003653">
    <property type="entry name" value="Peptidase_C48_C"/>
</dbReference>
<comment type="caution">
    <text evidence="17">The sequence shown here is derived from an EMBL/GenBank/DDBJ whole genome shotgun (WGS) entry which is preliminary data.</text>
</comment>
<dbReference type="Gene3D" id="3.40.395.10">
    <property type="entry name" value="Adenoviral Proteinase, Chain A"/>
    <property type="match status" value="1"/>
</dbReference>